<sequence>MTFNSIEDFIDQYESVVREWFQFKNNANLTHVEEEDFWSELLVKIVQEDLLNKYNPDHYSKASFKTWLKRVLNNLYIDMSRKIAKGNWVPIDTTDDDEHLQILEERFNVDKNIEVDLDKDMIAKYVEDIPKVRDRILVKLKTYIDGSTVLDDEEYEYLENVSELSDVKGFISKNIYNRKAGMKDKDICKLLDMKEGTINTTYQRIVRKYITEPYTIYRAKYGKN</sequence>
<dbReference type="GO" id="GO:0003700">
    <property type="term" value="F:DNA-binding transcription factor activity"/>
    <property type="evidence" value="ECO:0007669"/>
    <property type="project" value="InterPro"/>
</dbReference>
<dbReference type="InterPro" id="IPR014284">
    <property type="entry name" value="RNA_pol_sigma-70_dom"/>
</dbReference>
<gene>
    <name evidence="1" type="ORF">METZ01_LOCUS304659</name>
</gene>
<dbReference type="NCBIfam" id="TIGR02937">
    <property type="entry name" value="sigma70-ECF"/>
    <property type="match status" value="1"/>
</dbReference>
<protein>
    <submittedName>
        <fullName evidence="1">Uncharacterized protein</fullName>
    </submittedName>
</protein>
<dbReference type="AlphaFoldDB" id="A0A382MUL2"/>
<name>A0A382MUL2_9ZZZZ</name>
<proteinExistence type="predicted"/>
<organism evidence="1">
    <name type="scientific">marine metagenome</name>
    <dbReference type="NCBI Taxonomy" id="408172"/>
    <lineage>
        <taxon>unclassified sequences</taxon>
        <taxon>metagenomes</taxon>
        <taxon>ecological metagenomes</taxon>
    </lineage>
</organism>
<evidence type="ECO:0000313" key="1">
    <source>
        <dbReference type="EMBL" id="SVC51805.1"/>
    </source>
</evidence>
<accession>A0A382MUL2</accession>
<reference evidence="1" key="1">
    <citation type="submission" date="2018-05" db="EMBL/GenBank/DDBJ databases">
        <authorList>
            <person name="Lanie J.A."/>
            <person name="Ng W.-L."/>
            <person name="Kazmierczak K.M."/>
            <person name="Andrzejewski T.M."/>
            <person name="Davidsen T.M."/>
            <person name="Wayne K.J."/>
            <person name="Tettelin H."/>
            <person name="Glass J.I."/>
            <person name="Rusch D."/>
            <person name="Podicherti R."/>
            <person name="Tsui H.-C.T."/>
            <person name="Winkler M.E."/>
        </authorList>
    </citation>
    <scope>NUCLEOTIDE SEQUENCE</scope>
</reference>
<dbReference type="EMBL" id="UINC01095597">
    <property type="protein sequence ID" value="SVC51805.1"/>
    <property type="molecule type" value="Genomic_DNA"/>
</dbReference>
<dbReference type="GO" id="GO:0006352">
    <property type="term" value="P:DNA-templated transcription initiation"/>
    <property type="evidence" value="ECO:0007669"/>
    <property type="project" value="InterPro"/>
</dbReference>